<accession>R0LWY5</accession>
<dbReference type="Proteomes" id="UP000296049">
    <property type="component" value="Unassembled WGS sequence"/>
</dbReference>
<protein>
    <submittedName>
        <fullName evidence="2">Uncharacterized protein</fullName>
    </submittedName>
</protein>
<keyword evidence="3" id="KW-1185">Reference proteome</keyword>
<feature type="region of interest" description="Disordered" evidence="1">
    <location>
        <begin position="255"/>
        <end position="311"/>
    </location>
</feature>
<name>R0LWY5_ANAPL</name>
<feature type="compositionally biased region" description="Low complexity" evidence="1">
    <location>
        <begin position="292"/>
        <end position="301"/>
    </location>
</feature>
<sequence>MPIYCRPVSKHSHVHVRSVQSSRTKLPWQSSIPIKSNPQPASRFQQCVWGWEAIGASTDSSCWYEFPYTLIYLHVGASKHAAKDLSSKTIYLFQISPTIDKPLTESLSAVPWLVPVILKLKRGTVLEMLKRPTLKSVILSKSSEQQLNLAPLKASNTSEGLLERSRMPEQPSKCLWETREEIERTSRLQEKWQLSTYPKWKMQPEMFKCFELSAGFGDTHHKADWQFKVEPSRWCCVDFNVLLQEQKLLHAALCPSPPEASLRPRDGAAEPSERRAELHQQKMSTAKRKGLAAASAAQSSSPHGQECDCQQKSEDMQLEVMPCSQRYDGCRH</sequence>
<proteinExistence type="predicted"/>
<evidence type="ECO:0000256" key="1">
    <source>
        <dbReference type="SAM" id="MobiDB-lite"/>
    </source>
</evidence>
<evidence type="ECO:0000313" key="3">
    <source>
        <dbReference type="Proteomes" id="UP000296049"/>
    </source>
</evidence>
<dbReference type="AlphaFoldDB" id="R0LWY5"/>
<dbReference type="EMBL" id="KB742732">
    <property type="protein sequence ID" value="EOB04993.1"/>
    <property type="molecule type" value="Genomic_DNA"/>
</dbReference>
<reference evidence="3" key="1">
    <citation type="journal article" date="2013" name="Nat. Genet.">
        <title>The duck genome and transcriptome provide insight into an avian influenza virus reservoir species.</title>
        <authorList>
            <person name="Huang Y."/>
            <person name="Li Y."/>
            <person name="Burt D.W."/>
            <person name="Chen H."/>
            <person name="Zhang Y."/>
            <person name="Qian W."/>
            <person name="Kim H."/>
            <person name="Gan S."/>
            <person name="Zhao Y."/>
            <person name="Li J."/>
            <person name="Yi K."/>
            <person name="Feng H."/>
            <person name="Zhu P."/>
            <person name="Li B."/>
            <person name="Liu Q."/>
            <person name="Fairley S."/>
            <person name="Magor K.E."/>
            <person name="Du Z."/>
            <person name="Hu X."/>
            <person name="Goodman L."/>
            <person name="Tafer H."/>
            <person name="Vignal A."/>
            <person name="Lee T."/>
            <person name="Kim K.W."/>
            <person name="Sheng Z."/>
            <person name="An Y."/>
            <person name="Searle S."/>
            <person name="Herrero J."/>
            <person name="Groenen M.A."/>
            <person name="Crooijmans R.P."/>
            <person name="Faraut T."/>
            <person name="Cai Q."/>
            <person name="Webster R.G."/>
            <person name="Aldridge J.R."/>
            <person name="Warren W.C."/>
            <person name="Bartschat S."/>
            <person name="Kehr S."/>
            <person name="Marz M."/>
            <person name="Stadler P.F."/>
            <person name="Smith J."/>
            <person name="Kraus R.H."/>
            <person name="Zhao Y."/>
            <person name="Ren L."/>
            <person name="Fei J."/>
            <person name="Morisson M."/>
            <person name="Kaiser P."/>
            <person name="Griffin D.K."/>
            <person name="Rao M."/>
            <person name="Pitel F."/>
            <person name="Wang J."/>
            <person name="Li N."/>
        </authorList>
    </citation>
    <scope>NUCLEOTIDE SEQUENCE [LARGE SCALE GENOMIC DNA]</scope>
</reference>
<evidence type="ECO:0000313" key="2">
    <source>
        <dbReference type="EMBL" id="EOB04993.1"/>
    </source>
</evidence>
<organism evidence="2 3">
    <name type="scientific">Anas platyrhynchos</name>
    <name type="common">Mallard</name>
    <name type="synonym">Anas boschas</name>
    <dbReference type="NCBI Taxonomy" id="8839"/>
    <lineage>
        <taxon>Eukaryota</taxon>
        <taxon>Metazoa</taxon>
        <taxon>Chordata</taxon>
        <taxon>Craniata</taxon>
        <taxon>Vertebrata</taxon>
        <taxon>Euteleostomi</taxon>
        <taxon>Archelosauria</taxon>
        <taxon>Archosauria</taxon>
        <taxon>Dinosauria</taxon>
        <taxon>Saurischia</taxon>
        <taxon>Theropoda</taxon>
        <taxon>Coelurosauria</taxon>
        <taxon>Aves</taxon>
        <taxon>Neognathae</taxon>
        <taxon>Galloanserae</taxon>
        <taxon>Anseriformes</taxon>
        <taxon>Anatidae</taxon>
        <taxon>Anatinae</taxon>
        <taxon>Anas</taxon>
    </lineage>
</organism>
<feature type="compositionally biased region" description="Basic and acidic residues" evidence="1">
    <location>
        <begin position="262"/>
        <end position="280"/>
    </location>
</feature>
<gene>
    <name evidence="2" type="ORF">Anapl_17328</name>
</gene>